<gene>
    <name evidence="9" type="ORF">C8A01DRAFT_37007</name>
</gene>
<feature type="transmembrane region" description="Helical" evidence="7">
    <location>
        <begin position="504"/>
        <end position="523"/>
    </location>
</feature>
<evidence type="ECO:0000256" key="6">
    <source>
        <dbReference type="SAM" id="MobiDB-lite"/>
    </source>
</evidence>
<evidence type="ECO:0000256" key="2">
    <source>
        <dbReference type="ARBA" id="ARBA00022448"/>
    </source>
</evidence>
<dbReference type="AlphaFoldDB" id="A0AAN6PDS2"/>
<evidence type="ECO:0000256" key="1">
    <source>
        <dbReference type="ARBA" id="ARBA00004141"/>
    </source>
</evidence>
<organism evidence="9 10">
    <name type="scientific">Parachaetomium inaequale</name>
    <dbReference type="NCBI Taxonomy" id="2588326"/>
    <lineage>
        <taxon>Eukaryota</taxon>
        <taxon>Fungi</taxon>
        <taxon>Dikarya</taxon>
        <taxon>Ascomycota</taxon>
        <taxon>Pezizomycotina</taxon>
        <taxon>Sordariomycetes</taxon>
        <taxon>Sordariomycetidae</taxon>
        <taxon>Sordariales</taxon>
        <taxon>Chaetomiaceae</taxon>
        <taxon>Parachaetomium</taxon>
    </lineage>
</organism>
<accession>A0AAN6PDS2</accession>
<dbReference type="Gene3D" id="1.20.1250.20">
    <property type="entry name" value="MFS general substrate transporter like domains"/>
    <property type="match status" value="1"/>
</dbReference>
<evidence type="ECO:0000259" key="8">
    <source>
        <dbReference type="PROSITE" id="PS50850"/>
    </source>
</evidence>
<evidence type="ECO:0000256" key="4">
    <source>
        <dbReference type="ARBA" id="ARBA00022989"/>
    </source>
</evidence>
<feature type="domain" description="Major facilitator superfamily (MFS) profile" evidence="8">
    <location>
        <begin position="21"/>
        <end position="528"/>
    </location>
</feature>
<keyword evidence="3 7" id="KW-0812">Transmembrane</keyword>
<dbReference type="CDD" id="cd17330">
    <property type="entry name" value="MFS_SLC46_TetA_like"/>
    <property type="match status" value="1"/>
</dbReference>
<feature type="transmembrane region" description="Helical" evidence="7">
    <location>
        <begin position="151"/>
        <end position="173"/>
    </location>
</feature>
<dbReference type="PANTHER" id="PTHR23504:SF15">
    <property type="entry name" value="MAJOR FACILITATOR SUPERFAMILY (MFS) PROFILE DOMAIN-CONTAINING PROTEIN"/>
    <property type="match status" value="1"/>
</dbReference>
<name>A0AAN6PDS2_9PEZI</name>
<feature type="transmembrane region" description="Helical" evidence="7">
    <location>
        <begin position="118"/>
        <end position="139"/>
    </location>
</feature>
<evidence type="ECO:0000256" key="3">
    <source>
        <dbReference type="ARBA" id="ARBA00022692"/>
    </source>
</evidence>
<dbReference type="InterPro" id="IPR011701">
    <property type="entry name" value="MFS"/>
</dbReference>
<keyword evidence="10" id="KW-1185">Reference proteome</keyword>
<keyword evidence="2" id="KW-0813">Transport</keyword>
<evidence type="ECO:0000313" key="9">
    <source>
        <dbReference type="EMBL" id="KAK4039033.1"/>
    </source>
</evidence>
<dbReference type="PANTHER" id="PTHR23504">
    <property type="entry name" value="MAJOR FACILITATOR SUPERFAMILY DOMAIN-CONTAINING PROTEIN 10"/>
    <property type="match status" value="1"/>
</dbReference>
<feature type="transmembrane region" description="Helical" evidence="7">
    <location>
        <begin position="21"/>
        <end position="44"/>
    </location>
</feature>
<dbReference type="PROSITE" id="PS50850">
    <property type="entry name" value="MFS"/>
    <property type="match status" value="1"/>
</dbReference>
<dbReference type="InterPro" id="IPR020846">
    <property type="entry name" value="MFS_dom"/>
</dbReference>
<feature type="transmembrane region" description="Helical" evidence="7">
    <location>
        <begin position="193"/>
        <end position="217"/>
    </location>
</feature>
<reference evidence="10" key="1">
    <citation type="journal article" date="2023" name="Mol. Phylogenet. Evol.">
        <title>Genome-scale phylogeny and comparative genomics of the fungal order Sordariales.</title>
        <authorList>
            <person name="Hensen N."/>
            <person name="Bonometti L."/>
            <person name="Westerberg I."/>
            <person name="Brannstrom I.O."/>
            <person name="Guillou S."/>
            <person name="Cros-Aarteil S."/>
            <person name="Calhoun S."/>
            <person name="Haridas S."/>
            <person name="Kuo A."/>
            <person name="Mondo S."/>
            <person name="Pangilinan J."/>
            <person name="Riley R."/>
            <person name="LaButti K."/>
            <person name="Andreopoulos B."/>
            <person name="Lipzen A."/>
            <person name="Chen C."/>
            <person name="Yan M."/>
            <person name="Daum C."/>
            <person name="Ng V."/>
            <person name="Clum A."/>
            <person name="Steindorff A."/>
            <person name="Ohm R.A."/>
            <person name="Martin F."/>
            <person name="Silar P."/>
            <person name="Natvig D.O."/>
            <person name="Lalanne C."/>
            <person name="Gautier V."/>
            <person name="Ament-Velasquez S.L."/>
            <person name="Kruys A."/>
            <person name="Hutchinson M.I."/>
            <person name="Powell A.J."/>
            <person name="Barry K."/>
            <person name="Miller A.N."/>
            <person name="Grigoriev I.V."/>
            <person name="Debuchy R."/>
            <person name="Gladieux P."/>
            <person name="Hiltunen Thoren M."/>
            <person name="Johannesson H."/>
        </authorList>
    </citation>
    <scope>NUCLEOTIDE SEQUENCE [LARGE SCALE GENOMIC DNA]</scope>
    <source>
        <strain evidence="10">CBS 284.82</strain>
    </source>
</reference>
<keyword evidence="4 7" id="KW-1133">Transmembrane helix</keyword>
<feature type="transmembrane region" description="Helical" evidence="7">
    <location>
        <begin position="436"/>
        <end position="458"/>
    </location>
</feature>
<feature type="transmembrane region" description="Helical" evidence="7">
    <location>
        <begin position="321"/>
        <end position="346"/>
    </location>
</feature>
<comment type="subcellular location">
    <subcellularLocation>
        <location evidence="1">Membrane</location>
        <topology evidence="1">Multi-pass membrane protein</topology>
    </subcellularLocation>
</comment>
<dbReference type="SUPFAM" id="SSF103473">
    <property type="entry name" value="MFS general substrate transporter"/>
    <property type="match status" value="1"/>
</dbReference>
<evidence type="ECO:0000256" key="7">
    <source>
        <dbReference type="SAM" id="Phobius"/>
    </source>
</evidence>
<protein>
    <recommendedName>
        <fullName evidence="8">Major facilitator superfamily (MFS) profile domain-containing protein</fullName>
    </recommendedName>
</protein>
<proteinExistence type="predicted"/>
<evidence type="ECO:0000313" key="10">
    <source>
        <dbReference type="Proteomes" id="UP001303115"/>
    </source>
</evidence>
<evidence type="ECO:0000256" key="5">
    <source>
        <dbReference type="ARBA" id="ARBA00023136"/>
    </source>
</evidence>
<keyword evidence="5 7" id="KW-0472">Membrane</keyword>
<comment type="caution">
    <text evidence="9">The sequence shown here is derived from an EMBL/GenBank/DDBJ whole genome shotgun (WGS) entry which is preliminary data.</text>
</comment>
<dbReference type="InterPro" id="IPR036259">
    <property type="entry name" value="MFS_trans_sf"/>
</dbReference>
<feature type="transmembrane region" description="Helical" evidence="7">
    <location>
        <begin position="373"/>
        <end position="393"/>
    </location>
</feature>
<feature type="transmembrane region" description="Helical" evidence="7">
    <location>
        <begin position="470"/>
        <end position="492"/>
    </location>
</feature>
<feature type="transmembrane region" description="Helical" evidence="7">
    <location>
        <begin position="93"/>
        <end position="112"/>
    </location>
</feature>
<dbReference type="GO" id="GO:0022857">
    <property type="term" value="F:transmembrane transporter activity"/>
    <property type="evidence" value="ECO:0007669"/>
    <property type="project" value="InterPro"/>
</dbReference>
<feature type="transmembrane region" description="Helical" evidence="7">
    <location>
        <begin position="405"/>
        <end position="424"/>
    </location>
</feature>
<sequence>MRTRRNRAVVAAETPPYPGRQLLILALCRICEPIAFMSIFPYIYHMVKDFNLTDDESQISFYAGMVTSAFTFAEFSTSVFWGRLSDKIGRKPVLLMGMAGTGLSVLAFGFAPNLQVALLARALGGFLNGNIGVLQTTVGELVTVKEHQPRAYAVMPLVWCVGSIVGPMIGGALAKPVETLPSVFAPGSLWDRFPYLLPNLFSAICVSLGVVIGLLFLEETHAEKKKGRDRGVELGNYLLSYLPGASAEGKGRSPAKTAEEQPLLFETEESLPGYLTNGASAGPSSAPGTLEQEAVDFEEACGGQASNQDSRPVAKIFTKPVVTIIASYGILAFHTMVFDSLLPVFLSTNPPDHKMPISLPFKFADGFGMDTQTIGIILSIQGIYSMASTHFLFPLITERLGPLRLFKLMSILYPLLYFFTPYIVLLPESLRMASVYIIVVWKCTFSTLAYPANAILITNSAPTTLTLGTINGAAASTASLCRALGPIISGLLYSMGWESGYSGLSWWVTGLITIGGAFVGMKITEPRGRMDEKDDIEAAPESQGVWDAAGATNGRQTAQD</sequence>
<dbReference type="GO" id="GO:0016020">
    <property type="term" value="C:membrane"/>
    <property type="evidence" value="ECO:0007669"/>
    <property type="project" value="UniProtKB-SubCell"/>
</dbReference>
<dbReference type="EMBL" id="MU854412">
    <property type="protein sequence ID" value="KAK4039033.1"/>
    <property type="molecule type" value="Genomic_DNA"/>
</dbReference>
<feature type="region of interest" description="Disordered" evidence="6">
    <location>
        <begin position="529"/>
        <end position="560"/>
    </location>
</feature>
<dbReference type="Proteomes" id="UP001303115">
    <property type="component" value="Unassembled WGS sequence"/>
</dbReference>
<feature type="transmembrane region" description="Helical" evidence="7">
    <location>
        <begin position="59"/>
        <end position="81"/>
    </location>
</feature>
<dbReference type="Pfam" id="PF07690">
    <property type="entry name" value="MFS_1"/>
    <property type="match status" value="1"/>
</dbReference>